<comment type="similarity">
    <text evidence="1 3">Belongs to the short-chain dehydrogenases/reductases (SDR) family.</text>
</comment>
<dbReference type="PRINTS" id="PR00081">
    <property type="entry name" value="GDHRDH"/>
</dbReference>
<evidence type="ECO:0000313" key="5">
    <source>
        <dbReference type="Proteomes" id="UP001152799"/>
    </source>
</evidence>
<dbReference type="Gene3D" id="3.40.50.720">
    <property type="entry name" value="NAD(P)-binding Rossmann-like Domain"/>
    <property type="match status" value="1"/>
</dbReference>
<sequence length="251" mass="27088">MNLSLERFVGKVAVVTGASAGIGAAIVEDLVKNGVIVAGLARRVDRIVDQAEQLKDEPGKLYGFKCDLTVEEDIKSAFRKIIRKLGDIHVLVNNAGLMLSTDLINGDTEKWKTMLDTNVLALCIATREALQNMISKGTKGHIIHINSITGHQILDIPRLSVYGASKFAVTGLAETLCNDLNREKIPVKVTSISPGYVKTEFCSVAEIPDEFLEQLTALHSNDISAAVIYALSTPPHVNVTEITVKPLGSSL</sequence>
<dbReference type="PANTHER" id="PTHR43115">
    <property type="entry name" value="DEHYDROGENASE/REDUCTASE SDR FAMILY MEMBER 11"/>
    <property type="match status" value="1"/>
</dbReference>
<keyword evidence="5" id="KW-1185">Reference proteome</keyword>
<dbReference type="Proteomes" id="UP001152799">
    <property type="component" value="Chromosome 5"/>
</dbReference>
<evidence type="ECO:0000256" key="2">
    <source>
        <dbReference type="ARBA" id="ARBA00023002"/>
    </source>
</evidence>
<dbReference type="GO" id="GO:0016616">
    <property type="term" value="F:oxidoreductase activity, acting on the CH-OH group of donors, NAD or NADP as acceptor"/>
    <property type="evidence" value="ECO:0007669"/>
    <property type="project" value="UniProtKB-ARBA"/>
</dbReference>
<gene>
    <name evidence="4" type="ORF">CEUTPL_LOCUS9411</name>
</gene>
<dbReference type="AlphaFoldDB" id="A0A9N9MWS0"/>
<name>A0A9N9MWS0_9CUCU</name>
<dbReference type="OrthoDB" id="1933717at2759"/>
<evidence type="ECO:0000256" key="3">
    <source>
        <dbReference type="RuleBase" id="RU000363"/>
    </source>
</evidence>
<dbReference type="PRINTS" id="PR00080">
    <property type="entry name" value="SDRFAMILY"/>
</dbReference>
<proteinExistence type="inferred from homology"/>
<dbReference type="Pfam" id="PF00106">
    <property type="entry name" value="adh_short"/>
    <property type="match status" value="1"/>
</dbReference>
<evidence type="ECO:0008006" key="6">
    <source>
        <dbReference type="Google" id="ProtNLM"/>
    </source>
</evidence>
<dbReference type="SUPFAM" id="SSF51735">
    <property type="entry name" value="NAD(P)-binding Rossmann-fold domains"/>
    <property type="match status" value="1"/>
</dbReference>
<dbReference type="EMBL" id="OU892281">
    <property type="protein sequence ID" value="CAG9768892.1"/>
    <property type="molecule type" value="Genomic_DNA"/>
</dbReference>
<dbReference type="PANTHER" id="PTHR43115:SF4">
    <property type="entry name" value="DEHYDROGENASE_REDUCTASE SDR FAMILY MEMBER 11"/>
    <property type="match status" value="1"/>
</dbReference>
<keyword evidence="2" id="KW-0560">Oxidoreductase</keyword>
<dbReference type="InterPro" id="IPR036291">
    <property type="entry name" value="NAD(P)-bd_dom_sf"/>
</dbReference>
<evidence type="ECO:0000256" key="1">
    <source>
        <dbReference type="ARBA" id="ARBA00006484"/>
    </source>
</evidence>
<accession>A0A9N9MWS0</accession>
<dbReference type="FunFam" id="3.40.50.720:FF:000047">
    <property type="entry name" value="NADP-dependent L-serine/L-allo-threonine dehydrogenase"/>
    <property type="match status" value="1"/>
</dbReference>
<organism evidence="4 5">
    <name type="scientific">Ceutorhynchus assimilis</name>
    <name type="common">cabbage seed weevil</name>
    <dbReference type="NCBI Taxonomy" id="467358"/>
    <lineage>
        <taxon>Eukaryota</taxon>
        <taxon>Metazoa</taxon>
        <taxon>Ecdysozoa</taxon>
        <taxon>Arthropoda</taxon>
        <taxon>Hexapoda</taxon>
        <taxon>Insecta</taxon>
        <taxon>Pterygota</taxon>
        <taxon>Neoptera</taxon>
        <taxon>Endopterygota</taxon>
        <taxon>Coleoptera</taxon>
        <taxon>Polyphaga</taxon>
        <taxon>Cucujiformia</taxon>
        <taxon>Curculionidae</taxon>
        <taxon>Ceutorhynchinae</taxon>
        <taxon>Ceutorhynchus</taxon>
    </lineage>
</organism>
<dbReference type="InterPro" id="IPR002347">
    <property type="entry name" value="SDR_fam"/>
</dbReference>
<reference evidence="4" key="1">
    <citation type="submission" date="2022-01" db="EMBL/GenBank/DDBJ databases">
        <authorList>
            <person name="King R."/>
        </authorList>
    </citation>
    <scope>NUCLEOTIDE SEQUENCE</scope>
</reference>
<protein>
    <recommendedName>
        <fullName evidence="6">Farnesol dehydrogenase-like</fullName>
    </recommendedName>
</protein>
<evidence type="ECO:0000313" key="4">
    <source>
        <dbReference type="EMBL" id="CAG9768892.1"/>
    </source>
</evidence>